<accession>A0ABY4BB33</accession>
<dbReference type="PROSITE" id="PS00704">
    <property type="entry name" value="PROK_CO2_ANHYDRASE_1"/>
    <property type="match status" value="1"/>
</dbReference>
<dbReference type="EC" id="4.2.1.1" evidence="3 8"/>
<reference evidence="10 11" key="1">
    <citation type="submission" date="2022-03" db="EMBL/GenBank/DDBJ databases">
        <title>Hymenobactersp. isolated from the air.</title>
        <authorList>
            <person name="Won M."/>
            <person name="Kwon S.-W."/>
        </authorList>
    </citation>
    <scope>NUCLEOTIDE SEQUENCE [LARGE SCALE GENOMIC DNA]</scope>
    <source>
        <strain evidence="10 11">KACC 22596</strain>
    </source>
</reference>
<keyword evidence="5 8" id="KW-0862">Zinc</keyword>
<evidence type="ECO:0000256" key="6">
    <source>
        <dbReference type="ARBA" id="ARBA00023239"/>
    </source>
</evidence>
<evidence type="ECO:0000256" key="1">
    <source>
        <dbReference type="ARBA" id="ARBA00001947"/>
    </source>
</evidence>
<keyword evidence="4" id="KW-0479">Metal-binding</keyword>
<feature type="region of interest" description="Disordered" evidence="9">
    <location>
        <begin position="208"/>
        <end position="247"/>
    </location>
</feature>
<organism evidence="10 11">
    <name type="scientific">Hymenobacter monticola</name>
    <dbReference type="NCBI Taxonomy" id="1705399"/>
    <lineage>
        <taxon>Bacteria</taxon>
        <taxon>Pseudomonadati</taxon>
        <taxon>Bacteroidota</taxon>
        <taxon>Cytophagia</taxon>
        <taxon>Cytophagales</taxon>
        <taxon>Hymenobacteraceae</taxon>
        <taxon>Hymenobacter</taxon>
    </lineage>
</organism>
<dbReference type="CDD" id="cd00883">
    <property type="entry name" value="beta_CA_cladeA"/>
    <property type="match status" value="1"/>
</dbReference>
<gene>
    <name evidence="10" type="ORF">MTP16_20630</name>
</gene>
<protein>
    <recommendedName>
        <fullName evidence="3 8">Carbonic anhydrase</fullName>
        <ecNumber evidence="3 8">4.2.1.1</ecNumber>
    </recommendedName>
    <alternativeName>
        <fullName evidence="8">Carbonate dehydratase</fullName>
    </alternativeName>
</protein>
<dbReference type="InterPro" id="IPR015892">
    <property type="entry name" value="Carbonic_anhydrase_CS"/>
</dbReference>
<evidence type="ECO:0000256" key="7">
    <source>
        <dbReference type="ARBA" id="ARBA00048348"/>
    </source>
</evidence>
<dbReference type="SUPFAM" id="SSF53056">
    <property type="entry name" value="beta-carbonic anhydrase, cab"/>
    <property type="match status" value="1"/>
</dbReference>
<dbReference type="Pfam" id="PF00484">
    <property type="entry name" value="Pro_CA"/>
    <property type="match status" value="1"/>
</dbReference>
<dbReference type="PANTHER" id="PTHR11002">
    <property type="entry name" value="CARBONIC ANHYDRASE"/>
    <property type="match status" value="1"/>
</dbReference>
<evidence type="ECO:0000313" key="10">
    <source>
        <dbReference type="EMBL" id="UOE36364.1"/>
    </source>
</evidence>
<comment type="similarity">
    <text evidence="2 8">Belongs to the beta-class carbonic anhydrase family.</text>
</comment>
<keyword evidence="6 8" id="KW-0456">Lyase</keyword>
<dbReference type="PROSITE" id="PS00705">
    <property type="entry name" value="PROK_CO2_ANHYDRASE_2"/>
    <property type="match status" value="1"/>
</dbReference>
<comment type="function">
    <text evidence="8">Reversible hydration of carbon dioxide.</text>
</comment>
<dbReference type="RefSeq" id="WP_243520098.1">
    <property type="nucleotide sequence ID" value="NZ_JBHULP010000002.1"/>
</dbReference>
<evidence type="ECO:0000256" key="5">
    <source>
        <dbReference type="ARBA" id="ARBA00022833"/>
    </source>
</evidence>
<comment type="catalytic activity">
    <reaction evidence="7 8">
        <text>hydrogencarbonate + H(+) = CO2 + H2O</text>
        <dbReference type="Rhea" id="RHEA:10748"/>
        <dbReference type="ChEBI" id="CHEBI:15377"/>
        <dbReference type="ChEBI" id="CHEBI:15378"/>
        <dbReference type="ChEBI" id="CHEBI:16526"/>
        <dbReference type="ChEBI" id="CHEBI:17544"/>
        <dbReference type="EC" id="4.2.1.1"/>
    </reaction>
</comment>
<evidence type="ECO:0000256" key="4">
    <source>
        <dbReference type="ARBA" id="ARBA00022723"/>
    </source>
</evidence>
<evidence type="ECO:0000256" key="2">
    <source>
        <dbReference type="ARBA" id="ARBA00006217"/>
    </source>
</evidence>
<keyword evidence="11" id="KW-1185">Reference proteome</keyword>
<evidence type="ECO:0000256" key="3">
    <source>
        <dbReference type="ARBA" id="ARBA00012925"/>
    </source>
</evidence>
<dbReference type="EMBL" id="CP094534">
    <property type="protein sequence ID" value="UOE36364.1"/>
    <property type="molecule type" value="Genomic_DNA"/>
</dbReference>
<dbReference type="PANTHER" id="PTHR11002:SF76">
    <property type="entry name" value="CARBONIC ANHYDRASE"/>
    <property type="match status" value="1"/>
</dbReference>
<name>A0ABY4BB33_9BACT</name>
<dbReference type="InterPro" id="IPR001765">
    <property type="entry name" value="Carbonic_anhydrase"/>
</dbReference>
<dbReference type="InterPro" id="IPR036874">
    <property type="entry name" value="Carbonic_anhydrase_sf"/>
</dbReference>
<evidence type="ECO:0000313" key="11">
    <source>
        <dbReference type="Proteomes" id="UP000831390"/>
    </source>
</evidence>
<dbReference type="Proteomes" id="UP000831390">
    <property type="component" value="Chromosome"/>
</dbReference>
<dbReference type="Gene3D" id="3.40.1050.10">
    <property type="entry name" value="Carbonic anhydrase"/>
    <property type="match status" value="1"/>
</dbReference>
<evidence type="ECO:0000256" key="9">
    <source>
        <dbReference type="SAM" id="MobiDB-lite"/>
    </source>
</evidence>
<comment type="cofactor">
    <cofactor evidence="1">
        <name>Zn(2+)</name>
        <dbReference type="ChEBI" id="CHEBI:29105"/>
    </cofactor>
</comment>
<dbReference type="SMART" id="SM00947">
    <property type="entry name" value="Pro_CA"/>
    <property type="match status" value="1"/>
</dbReference>
<proteinExistence type="inferred from homology"/>
<sequence>MAGISTILENNKKWVSDRNAKDPNFFKNLANGQQPKYLFIGCSDSRVPASGITGTGPGEMFVHRNIANLVVHTDMNLLSVLQYAVEVLGVQDIMVVGHYGCGGVAAAASNKQYGLIDNWLVNIRDVIRAHETEYLRIKDDKQRARRLVELNVIEQVRNLAKTNIIQNAMRGDNPPRLHGLVYDIADGVLKDLEISSEKVMHEIESIYATEAVAPEPTQKDDKQANTYEGPNEDPAEEVPGFETKAKK</sequence>
<evidence type="ECO:0000256" key="8">
    <source>
        <dbReference type="RuleBase" id="RU003956"/>
    </source>
</evidence>